<dbReference type="AlphaFoldDB" id="A0A6J7NY93"/>
<organism evidence="2">
    <name type="scientific">freshwater metagenome</name>
    <dbReference type="NCBI Taxonomy" id="449393"/>
    <lineage>
        <taxon>unclassified sequences</taxon>
        <taxon>metagenomes</taxon>
        <taxon>ecological metagenomes</taxon>
    </lineage>
</organism>
<protein>
    <submittedName>
        <fullName evidence="2">Unannotated protein</fullName>
    </submittedName>
</protein>
<gene>
    <name evidence="2" type="ORF">UFOPK3967_01301</name>
</gene>
<sequence>MSASITDPSDRRTRSTRPSPSSVSTPTPRRRSTSCSRCRSAIRWPMSGPSTRPSGTGSASTIVTSMPRPRAVAATSAPMNPAPMTTTLRGAASNAERNARASSMVRNVKTPARPSVPGNRRGVDPVAMSNPSTTDDVPSSRLRVRDDRSNASARTPSFSSRPRPSSASPPMSESRPSSQPPARNCFDSGGRSYGAWGSSPMSVIGPSNPSRRNVSAARMPASDAPTMVTAPRVIASLMRAS</sequence>
<feature type="compositionally biased region" description="Low complexity" evidence="1">
    <location>
        <begin position="91"/>
        <end position="103"/>
    </location>
</feature>
<dbReference type="EMBL" id="CAFBOS010000070">
    <property type="protein sequence ID" value="CAB4995572.1"/>
    <property type="molecule type" value="Genomic_DNA"/>
</dbReference>
<feature type="compositionally biased region" description="Low complexity" evidence="1">
    <location>
        <begin position="151"/>
        <end position="181"/>
    </location>
</feature>
<feature type="compositionally biased region" description="Low complexity" evidence="1">
    <location>
        <begin position="16"/>
        <end position="61"/>
    </location>
</feature>
<name>A0A6J7NY93_9ZZZZ</name>
<reference evidence="2" key="1">
    <citation type="submission" date="2020-05" db="EMBL/GenBank/DDBJ databases">
        <authorList>
            <person name="Chiriac C."/>
            <person name="Salcher M."/>
            <person name="Ghai R."/>
            <person name="Kavagutti S V."/>
        </authorList>
    </citation>
    <scope>NUCLEOTIDE SEQUENCE</scope>
</reference>
<feature type="region of interest" description="Disordered" evidence="1">
    <location>
        <begin position="1"/>
        <end position="224"/>
    </location>
</feature>
<evidence type="ECO:0000313" key="2">
    <source>
        <dbReference type="EMBL" id="CAB4995572.1"/>
    </source>
</evidence>
<accession>A0A6J7NY93</accession>
<feature type="compositionally biased region" description="Polar residues" evidence="1">
    <location>
        <begin position="199"/>
        <end position="213"/>
    </location>
</feature>
<evidence type="ECO:0000256" key="1">
    <source>
        <dbReference type="SAM" id="MobiDB-lite"/>
    </source>
</evidence>
<proteinExistence type="predicted"/>